<dbReference type="GO" id="GO:0003677">
    <property type="term" value="F:DNA binding"/>
    <property type="evidence" value="ECO:0007669"/>
    <property type="project" value="UniProtKB-UniRule"/>
</dbReference>
<dbReference type="PROSITE" id="PS51755">
    <property type="entry name" value="OMPR_PHOB"/>
    <property type="match status" value="1"/>
</dbReference>
<evidence type="ECO:0000259" key="6">
    <source>
        <dbReference type="PROSITE" id="PS51755"/>
    </source>
</evidence>
<feature type="DNA-binding region" description="OmpR/PhoB-type" evidence="5">
    <location>
        <begin position="1"/>
        <end position="98"/>
    </location>
</feature>
<dbReference type="Pfam" id="PF13191">
    <property type="entry name" value="AAA_16"/>
    <property type="match status" value="1"/>
</dbReference>
<dbReference type="InterPro" id="IPR001867">
    <property type="entry name" value="OmpR/PhoB-type_DNA-bd"/>
</dbReference>
<sequence length="739" mass="80871">MIQFRVLGPLDVVCDDERTALGGVKQRALLGRLLLEPNQVVSTSRLVDALWANDEPPVTARKILQNSVWSLRSVLNALPTADALPALVTQPPGYLLSVDEDAVDLHVFRRKVELGREKMANGSPAAAAVILRDALDLWRGDVLADLAEAGVTWPESTLVEKTRPDALELYFEAKIECGHHHAVIDGIEKLVKSEPLRERASGLLMLALYRCGRQTEALDVYSRTRAELVDNFGLQPGPWLRHLQERILAHDPALDHPSAGAAAVEDPERDDRAIELGSWPRPRADDDFMPDLLSVPDWLGAAVPTQGLRARRREATIMIVRAHVGARASTAHPVGVDELLEGIHTLLRTGVECCGGEVLASVGSATIALFNLDDSRENAARATKLALLLRDSLDMSDENRDGLTIRAMVATGDLQWYGDASRRRSQVSVNGTLLDQCWEIFPRVPSGTIWVSDRTKSLTSDQVSYLATAGESPYWVAEARSIDHLVDTEPFMDREHEMEILRRTFQRVERRGTPHLVTVLGDHGTGKSRLLMEFCAMVAEQAGTRPLVLRYRVNRSASVDPAAVAAELRALHHEVDPVAAVRSAERAGARGGAEVLVREIAALRPVVIAVDDLHLADQATLAFFERLGAGGPPGKLLVVAGASEYFHRRFPRWGRSQPNSTRILLEPLSEDAVGRLFENLAGSAGECVPDSTWQVFHRVFGAPDSAAAKRAWLMRALPLVVGTKTFPAEHMAGGPVSVR</sequence>
<evidence type="ECO:0000313" key="8">
    <source>
        <dbReference type="Proteomes" id="UP000199501"/>
    </source>
</evidence>
<dbReference type="InterPro" id="IPR005158">
    <property type="entry name" value="BTAD"/>
</dbReference>
<name>A0A1G6S7W1_9PSEU</name>
<dbReference type="SMART" id="SM01043">
    <property type="entry name" value="BTAD"/>
    <property type="match status" value="1"/>
</dbReference>
<keyword evidence="2" id="KW-0805">Transcription regulation</keyword>
<dbReference type="Gene3D" id="3.40.50.300">
    <property type="entry name" value="P-loop containing nucleotide triphosphate hydrolases"/>
    <property type="match status" value="1"/>
</dbReference>
<evidence type="ECO:0000256" key="4">
    <source>
        <dbReference type="ARBA" id="ARBA00023163"/>
    </source>
</evidence>
<dbReference type="GO" id="GO:0000160">
    <property type="term" value="P:phosphorelay signal transduction system"/>
    <property type="evidence" value="ECO:0007669"/>
    <property type="project" value="InterPro"/>
</dbReference>
<dbReference type="Gene3D" id="1.25.40.10">
    <property type="entry name" value="Tetratricopeptide repeat domain"/>
    <property type="match status" value="1"/>
</dbReference>
<proteinExistence type="inferred from homology"/>
<dbReference type="InterPro" id="IPR029787">
    <property type="entry name" value="Nucleotide_cyclase"/>
</dbReference>
<dbReference type="Pfam" id="PF03704">
    <property type="entry name" value="BTAD"/>
    <property type="match status" value="1"/>
</dbReference>
<evidence type="ECO:0000313" key="7">
    <source>
        <dbReference type="EMBL" id="SDD13002.1"/>
    </source>
</evidence>
<keyword evidence="4" id="KW-0804">Transcription</keyword>
<dbReference type="EMBL" id="FMZZ01000007">
    <property type="protein sequence ID" value="SDD13002.1"/>
    <property type="molecule type" value="Genomic_DNA"/>
</dbReference>
<evidence type="ECO:0000256" key="1">
    <source>
        <dbReference type="ARBA" id="ARBA00005820"/>
    </source>
</evidence>
<dbReference type="RefSeq" id="WP_175482879.1">
    <property type="nucleotide sequence ID" value="NZ_FMZZ01000007.1"/>
</dbReference>
<dbReference type="InterPro" id="IPR011990">
    <property type="entry name" value="TPR-like_helical_dom_sf"/>
</dbReference>
<keyword evidence="3 5" id="KW-0238">DNA-binding</keyword>
<dbReference type="SUPFAM" id="SSF55073">
    <property type="entry name" value="Nucleotide cyclase"/>
    <property type="match status" value="1"/>
</dbReference>
<dbReference type="GO" id="GO:0006355">
    <property type="term" value="P:regulation of DNA-templated transcription"/>
    <property type="evidence" value="ECO:0007669"/>
    <property type="project" value="InterPro"/>
</dbReference>
<dbReference type="PANTHER" id="PTHR35807:SF1">
    <property type="entry name" value="TRANSCRIPTIONAL REGULATOR REDD"/>
    <property type="match status" value="1"/>
</dbReference>
<accession>A0A1G6S7W1</accession>
<reference evidence="8" key="1">
    <citation type="submission" date="2016-10" db="EMBL/GenBank/DDBJ databases">
        <authorList>
            <person name="Varghese N."/>
            <person name="Submissions S."/>
        </authorList>
    </citation>
    <scope>NUCLEOTIDE SEQUENCE [LARGE SCALE GENOMIC DNA]</scope>
    <source>
        <strain evidence="8">IBRC-M 10403</strain>
    </source>
</reference>
<gene>
    <name evidence="7" type="ORF">SAMN05216174_107279</name>
</gene>
<dbReference type="SUPFAM" id="SSF52540">
    <property type="entry name" value="P-loop containing nucleoside triphosphate hydrolases"/>
    <property type="match status" value="1"/>
</dbReference>
<keyword evidence="8" id="KW-1185">Reference proteome</keyword>
<evidence type="ECO:0000256" key="3">
    <source>
        <dbReference type="ARBA" id="ARBA00023125"/>
    </source>
</evidence>
<evidence type="ECO:0000256" key="2">
    <source>
        <dbReference type="ARBA" id="ARBA00023015"/>
    </source>
</evidence>
<dbReference type="InterPro" id="IPR016032">
    <property type="entry name" value="Sig_transdc_resp-reg_C-effctor"/>
</dbReference>
<dbReference type="PANTHER" id="PTHR35807">
    <property type="entry name" value="TRANSCRIPTIONAL REGULATOR REDD-RELATED"/>
    <property type="match status" value="1"/>
</dbReference>
<dbReference type="InterPro" id="IPR027417">
    <property type="entry name" value="P-loop_NTPase"/>
</dbReference>
<dbReference type="SUPFAM" id="SSF46894">
    <property type="entry name" value="C-terminal effector domain of the bipartite response regulators"/>
    <property type="match status" value="1"/>
</dbReference>
<protein>
    <submittedName>
        <fullName evidence="7">DNA-binding transcriptional activator of the SARP family</fullName>
    </submittedName>
</protein>
<dbReference type="Gene3D" id="1.10.10.10">
    <property type="entry name" value="Winged helix-like DNA-binding domain superfamily/Winged helix DNA-binding domain"/>
    <property type="match status" value="1"/>
</dbReference>
<organism evidence="7 8">
    <name type="scientific">Actinokineospora iranica</name>
    <dbReference type="NCBI Taxonomy" id="1271860"/>
    <lineage>
        <taxon>Bacteria</taxon>
        <taxon>Bacillati</taxon>
        <taxon>Actinomycetota</taxon>
        <taxon>Actinomycetes</taxon>
        <taxon>Pseudonocardiales</taxon>
        <taxon>Pseudonocardiaceae</taxon>
        <taxon>Actinokineospora</taxon>
    </lineage>
</organism>
<dbReference type="AlphaFoldDB" id="A0A1G6S7W1"/>
<evidence type="ECO:0000256" key="5">
    <source>
        <dbReference type="PROSITE-ProRule" id="PRU01091"/>
    </source>
</evidence>
<dbReference type="FunFam" id="1.25.40.10:FF:000222">
    <property type="entry name" value="SARP family transcriptional regulator"/>
    <property type="match status" value="1"/>
</dbReference>
<dbReference type="SMART" id="SM00862">
    <property type="entry name" value="Trans_reg_C"/>
    <property type="match status" value="1"/>
</dbReference>
<comment type="similarity">
    <text evidence="1">Belongs to the AfsR/DnrI/RedD regulatory family.</text>
</comment>
<dbReference type="CDD" id="cd15831">
    <property type="entry name" value="BTAD"/>
    <property type="match status" value="1"/>
</dbReference>
<dbReference type="InterPro" id="IPR036388">
    <property type="entry name" value="WH-like_DNA-bd_sf"/>
</dbReference>
<dbReference type="InterPro" id="IPR041664">
    <property type="entry name" value="AAA_16"/>
</dbReference>
<dbReference type="SUPFAM" id="SSF48452">
    <property type="entry name" value="TPR-like"/>
    <property type="match status" value="1"/>
</dbReference>
<dbReference type="Proteomes" id="UP000199501">
    <property type="component" value="Unassembled WGS sequence"/>
</dbReference>
<dbReference type="STRING" id="1271860.SAMN05216174_107279"/>
<feature type="domain" description="OmpR/PhoB-type" evidence="6">
    <location>
        <begin position="1"/>
        <end position="98"/>
    </location>
</feature>
<dbReference type="InterPro" id="IPR051677">
    <property type="entry name" value="AfsR-DnrI-RedD_regulator"/>
</dbReference>
<dbReference type="Gene3D" id="3.30.70.1230">
    <property type="entry name" value="Nucleotide cyclase"/>
    <property type="match status" value="1"/>
</dbReference>